<keyword evidence="3" id="KW-1185">Reference proteome</keyword>
<evidence type="ECO:0000256" key="1">
    <source>
        <dbReference type="SAM" id="MobiDB-lite"/>
    </source>
</evidence>
<feature type="domain" description="Small acidic protein-like" evidence="2">
    <location>
        <begin position="469"/>
        <end position="542"/>
    </location>
</feature>
<dbReference type="PANTHER" id="PTHR22426">
    <property type="entry name" value="ARGININE_SERINE-RICH COILED-COIL PROTEIN 2"/>
    <property type="match status" value="1"/>
</dbReference>
<organism evidence="3 4">
    <name type="scientific">Python bivittatus</name>
    <name type="common">Burmese python</name>
    <name type="synonym">Python molurus bivittatus</name>
    <dbReference type="NCBI Taxonomy" id="176946"/>
    <lineage>
        <taxon>Eukaryota</taxon>
        <taxon>Metazoa</taxon>
        <taxon>Chordata</taxon>
        <taxon>Craniata</taxon>
        <taxon>Vertebrata</taxon>
        <taxon>Euteleostomi</taxon>
        <taxon>Lepidosauria</taxon>
        <taxon>Squamata</taxon>
        <taxon>Bifurcata</taxon>
        <taxon>Unidentata</taxon>
        <taxon>Episquamata</taxon>
        <taxon>Toxicofera</taxon>
        <taxon>Serpentes</taxon>
        <taxon>Henophidia</taxon>
        <taxon>Pythonidae</taxon>
        <taxon>Python</taxon>
    </lineage>
</organism>
<dbReference type="CTD" id="400506"/>
<feature type="compositionally biased region" description="Basic and acidic residues" evidence="1">
    <location>
        <begin position="363"/>
        <end position="383"/>
    </location>
</feature>
<protein>
    <submittedName>
        <fullName evidence="4">Lysine-rich nucleolar protein 1</fullName>
    </submittedName>
</protein>
<dbReference type="PANTHER" id="PTHR22426:SF1">
    <property type="entry name" value="LYSINE-RICH NUCLEOLAR PROTEIN 1"/>
    <property type="match status" value="1"/>
</dbReference>
<evidence type="ECO:0000313" key="4">
    <source>
        <dbReference type="RefSeq" id="XP_015745692.1"/>
    </source>
</evidence>
<feature type="compositionally biased region" description="Basic residues" evidence="1">
    <location>
        <begin position="271"/>
        <end position="281"/>
    </location>
</feature>
<accession>A0A9F3W066</accession>
<gene>
    <name evidence="4" type="primary">KNOP1</name>
</gene>
<dbReference type="OrthoDB" id="9451331at2759"/>
<dbReference type="AlphaFoldDB" id="A0A9F3W066"/>
<dbReference type="OMA" id="VEFKHHR"/>
<feature type="compositionally biased region" description="Polar residues" evidence="1">
    <location>
        <begin position="393"/>
        <end position="402"/>
    </location>
</feature>
<name>A0A9F3W066_PYTBI</name>
<dbReference type="Proteomes" id="UP000695026">
    <property type="component" value="Unplaced"/>
</dbReference>
<evidence type="ECO:0000259" key="2">
    <source>
        <dbReference type="Pfam" id="PF15477"/>
    </source>
</evidence>
<feature type="region of interest" description="Disordered" evidence="1">
    <location>
        <begin position="1"/>
        <end position="20"/>
    </location>
</feature>
<feature type="compositionally biased region" description="Polar residues" evidence="1">
    <location>
        <begin position="225"/>
        <end position="250"/>
    </location>
</feature>
<dbReference type="InterPro" id="IPR028124">
    <property type="entry name" value="SMAP_dom"/>
</dbReference>
<feature type="region of interest" description="Disordered" evidence="1">
    <location>
        <begin position="151"/>
        <end position="188"/>
    </location>
</feature>
<dbReference type="KEGG" id="pbi:103053404"/>
<dbReference type="GeneID" id="103053404"/>
<feature type="region of interest" description="Disordered" evidence="1">
    <location>
        <begin position="201"/>
        <end position="252"/>
    </location>
</feature>
<evidence type="ECO:0000313" key="3">
    <source>
        <dbReference type="Proteomes" id="UP000695026"/>
    </source>
</evidence>
<feature type="region of interest" description="Disordered" evidence="1">
    <location>
        <begin position="51"/>
        <end position="94"/>
    </location>
</feature>
<dbReference type="RefSeq" id="XP_015745692.1">
    <property type="nucleotide sequence ID" value="XM_015890206.2"/>
</dbReference>
<feature type="region of interest" description="Disordered" evidence="1">
    <location>
        <begin position="269"/>
        <end position="419"/>
    </location>
</feature>
<feature type="compositionally biased region" description="Basic residues" evidence="1">
    <location>
        <begin position="152"/>
        <end position="165"/>
    </location>
</feature>
<dbReference type="Pfam" id="PF15477">
    <property type="entry name" value="SMAP"/>
    <property type="match status" value="1"/>
</dbReference>
<proteinExistence type="predicted"/>
<sequence length="565" mass="63782">MKNSEPTARKKNKATDPNCGQVVIIESTKKGCYSDLAIRVKPNKKKCLVKGMGSELLGPKKKKKQSNSESKKKARSRSPMIIENNSDSELLRGTRKRLKVFKKKKDRKLSYKQVQDYEALGEGQPGADFHVNKKCNRNILKVEEQVEELMMKRKKKTKEKRKHKPTCSLSLHSGDSEESAKQISGKQKADCQEMLFSSQKKRRTLGQKAVGDGVLVKKKHRNYHMGNQENSNGISKEGTANSVSKLQDAQSWDGHMQWQEDLVCSSEKGSKAIKKKKRLKKANTGSLSSLAKNHKNYGSVKCQSKTGLGVGKVPKEVNKPAKKKQKKTREAGDVSHFSEGGQDILSEVAAPGGKEKRKKAKKAKMEQDCIVRNDQFEDSQEHQIKKKKKNRETGSSQDSNWEASWKQAKARKESKETEDEIKLVAFRKGNCDEVNIDKVRRQALQEEIDRESGKTKIVREEPDNRFGQWSTATFETSEQKATFLRLMGGFKKGTASSQTSPANIIKPNMALDRSREQELQHNLQAEFEKAVAFKHHRGIGLGFQPTAPSHVHIDKYTSKSIKFED</sequence>
<reference evidence="4" key="1">
    <citation type="submission" date="2025-08" db="UniProtKB">
        <authorList>
            <consortium name="RefSeq"/>
        </authorList>
    </citation>
    <scope>IDENTIFICATION</scope>
    <source>
        <tissue evidence="4">Liver</tissue>
    </source>
</reference>